<name>A0A4Z1B960_9STAP</name>
<proteinExistence type="predicted"/>
<dbReference type="InterPro" id="IPR010133">
    <property type="entry name" value="Bacteriocin_signal_seq"/>
</dbReference>
<keyword evidence="2" id="KW-1185">Reference proteome</keyword>
<sequence>MKELNNAELERINGGACAPDGEDSFMCDVGQKAHEIWDSVRGNN</sequence>
<dbReference type="AlphaFoldDB" id="A0A4Z1B960"/>
<dbReference type="Proteomes" id="UP000297459">
    <property type="component" value="Unassembled WGS sequence"/>
</dbReference>
<protein>
    <submittedName>
        <fullName evidence="1">Bacteriocin</fullName>
    </submittedName>
</protein>
<dbReference type="RefSeq" id="WP_126564740.1">
    <property type="nucleotide sequence ID" value="NZ_BMCY01000003.1"/>
</dbReference>
<gene>
    <name evidence="1" type="ORF">E2558_08260</name>
</gene>
<reference evidence="1 2" key="1">
    <citation type="submission" date="2019-04" db="EMBL/GenBank/DDBJ databases">
        <title>Genomic characterization of Staphylococcus petrasii strains.</title>
        <authorList>
            <person name="Vrbovska V."/>
            <person name="Kovarovic V."/>
            <person name="Maslanova I."/>
            <person name="Indrakova A."/>
            <person name="Petras P."/>
            <person name="Sedo O."/>
            <person name="Svec P."/>
            <person name="Fisarova L."/>
            <person name="Sedlacek I."/>
            <person name="Doskar J."/>
            <person name="Pantucek R."/>
        </authorList>
    </citation>
    <scope>NUCLEOTIDE SEQUENCE [LARGE SCALE GENOMIC DNA]</scope>
    <source>
        <strain evidence="1 2">CCM 8529</strain>
    </source>
</reference>
<evidence type="ECO:0000313" key="1">
    <source>
        <dbReference type="EMBL" id="TGN26958.1"/>
    </source>
</evidence>
<evidence type="ECO:0000313" key="2">
    <source>
        <dbReference type="Proteomes" id="UP000297459"/>
    </source>
</evidence>
<accession>A0A4Z1B960</accession>
<comment type="caution">
    <text evidence="1">The sequence shown here is derived from an EMBL/GenBank/DDBJ whole genome shotgun (WGS) entry which is preliminary data.</text>
</comment>
<organism evidence="1 2">
    <name type="scientific">Staphylococcus pragensis</name>
    <dbReference type="NCBI Taxonomy" id="1611836"/>
    <lineage>
        <taxon>Bacteria</taxon>
        <taxon>Bacillati</taxon>
        <taxon>Bacillota</taxon>
        <taxon>Bacilli</taxon>
        <taxon>Bacillales</taxon>
        <taxon>Staphylococcaceae</taxon>
        <taxon>Staphylococcus</taxon>
    </lineage>
</organism>
<dbReference type="EMBL" id="SRPJ01000003">
    <property type="protein sequence ID" value="TGN26958.1"/>
    <property type="molecule type" value="Genomic_DNA"/>
</dbReference>
<dbReference type="NCBIfam" id="TIGR01847">
    <property type="entry name" value="bacteriocin_sig"/>
    <property type="match status" value="1"/>
</dbReference>